<dbReference type="InterPro" id="IPR003609">
    <property type="entry name" value="Pan_app"/>
</dbReference>
<evidence type="ECO:0000256" key="14">
    <source>
        <dbReference type="SAM" id="Phobius"/>
    </source>
</evidence>
<evidence type="ECO:0000313" key="19">
    <source>
        <dbReference type="Proteomes" id="UP001175271"/>
    </source>
</evidence>
<dbReference type="SMART" id="SM00241">
    <property type="entry name" value="ZP"/>
    <property type="match status" value="1"/>
</dbReference>
<evidence type="ECO:0000313" key="18">
    <source>
        <dbReference type="EMBL" id="KAK0393715.1"/>
    </source>
</evidence>
<evidence type="ECO:0000256" key="13">
    <source>
        <dbReference type="ARBA" id="ARBA00083137"/>
    </source>
</evidence>
<keyword evidence="5" id="KW-0963">Cytoplasm</keyword>
<dbReference type="Pfam" id="PF03029">
    <property type="entry name" value="ATP_bind_1"/>
    <property type="match status" value="1"/>
</dbReference>
<dbReference type="InterPro" id="IPR055355">
    <property type="entry name" value="ZP-C"/>
</dbReference>
<comment type="function">
    <text evidence="12">Small GTPase required for proper nuclear import of RNA polymerase II (RNAPII). May act at an RNAP assembly step prior to nuclear import.</text>
</comment>
<evidence type="ECO:0000256" key="4">
    <source>
        <dbReference type="ARBA" id="ARBA00014579"/>
    </source>
</evidence>
<dbReference type="PANTHER" id="PTHR21231:SF8">
    <property type="entry name" value="GPN-LOOP GTPASE 1"/>
    <property type="match status" value="1"/>
</dbReference>
<evidence type="ECO:0000256" key="10">
    <source>
        <dbReference type="ARBA" id="ARBA00023157"/>
    </source>
</evidence>
<keyword evidence="14" id="KW-0812">Transmembrane</keyword>
<keyword evidence="11" id="KW-0539">Nucleus</keyword>
<dbReference type="Gene3D" id="3.40.50.300">
    <property type="entry name" value="P-loop containing nucleotide triphosphate hydrolases"/>
    <property type="match status" value="1"/>
</dbReference>
<evidence type="ECO:0000256" key="3">
    <source>
        <dbReference type="ARBA" id="ARBA00005290"/>
    </source>
</evidence>
<gene>
    <name evidence="18" type="ORF">QR680_000364</name>
</gene>
<feature type="chain" id="PRO_5041284004" description="GPN-loop GTPase 1" evidence="15">
    <location>
        <begin position="19"/>
        <end position="1203"/>
    </location>
</feature>
<feature type="signal peptide" evidence="15">
    <location>
        <begin position="1"/>
        <end position="18"/>
    </location>
</feature>
<comment type="subcellular location">
    <subcellularLocation>
        <location evidence="2">Cytoplasm</location>
    </subcellularLocation>
    <subcellularLocation>
        <location evidence="1">Nucleus</location>
    </subcellularLocation>
</comment>
<dbReference type="InterPro" id="IPR004130">
    <property type="entry name" value="Gpn"/>
</dbReference>
<dbReference type="SMART" id="SM00473">
    <property type="entry name" value="PAN_AP"/>
    <property type="match status" value="5"/>
</dbReference>
<evidence type="ECO:0000256" key="8">
    <source>
        <dbReference type="ARBA" id="ARBA00023054"/>
    </source>
</evidence>
<dbReference type="InterPro" id="IPR001507">
    <property type="entry name" value="ZP_dom"/>
</dbReference>
<feature type="domain" description="Apple" evidence="16">
    <location>
        <begin position="170"/>
        <end position="253"/>
    </location>
</feature>
<comment type="caution">
    <text evidence="18">The sequence shown here is derived from an EMBL/GenBank/DDBJ whole genome shotgun (WGS) entry which is preliminary data.</text>
</comment>
<proteinExistence type="inferred from homology"/>
<keyword evidence="9" id="KW-0342">GTP-binding</keyword>
<keyword evidence="15" id="KW-0732">Signal</keyword>
<dbReference type="CDD" id="cd01099">
    <property type="entry name" value="PAN_AP_HGF"/>
    <property type="match status" value="3"/>
</dbReference>
<evidence type="ECO:0000256" key="12">
    <source>
        <dbReference type="ARBA" id="ARBA00055682"/>
    </source>
</evidence>
<keyword evidence="19" id="KW-1185">Reference proteome</keyword>
<dbReference type="GO" id="GO:0005525">
    <property type="term" value="F:GTP binding"/>
    <property type="evidence" value="ECO:0007669"/>
    <property type="project" value="UniProtKB-KW"/>
</dbReference>
<accession>A0AA39GUB7</accession>
<dbReference type="Pfam" id="PF00100">
    <property type="entry name" value="Zona_pellucida"/>
    <property type="match status" value="1"/>
</dbReference>
<keyword evidence="14" id="KW-0472">Membrane</keyword>
<keyword evidence="10" id="KW-1015">Disulfide bond</keyword>
<dbReference type="PROSITE" id="PS50948">
    <property type="entry name" value="PAN"/>
    <property type="match status" value="4"/>
</dbReference>
<dbReference type="PROSITE" id="PS51034">
    <property type="entry name" value="ZP_2"/>
    <property type="match status" value="1"/>
</dbReference>
<feature type="domain" description="Apple" evidence="16">
    <location>
        <begin position="344"/>
        <end position="424"/>
    </location>
</feature>
<dbReference type="CDD" id="cd17870">
    <property type="entry name" value="GPN1"/>
    <property type="match status" value="1"/>
</dbReference>
<feature type="domain" description="Apple" evidence="16">
    <location>
        <begin position="260"/>
        <end position="337"/>
    </location>
</feature>
<evidence type="ECO:0000256" key="1">
    <source>
        <dbReference type="ARBA" id="ARBA00004123"/>
    </source>
</evidence>
<dbReference type="AlphaFoldDB" id="A0AA39GUB7"/>
<dbReference type="GO" id="GO:0003924">
    <property type="term" value="F:GTPase activity"/>
    <property type="evidence" value="ECO:0007669"/>
    <property type="project" value="InterPro"/>
</dbReference>
<evidence type="ECO:0000256" key="2">
    <source>
        <dbReference type="ARBA" id="ARBA00004496"/>
    </source>
</evidence>
<feature type="transmembrane region" description="Helical" evidence="14">
    <location>
        <begin position="851"/>
        <end position="873"/>
    </location>
</feature>
<evidence type="ECO:0000256" key="7">
    <source>
        <dbReference type="ARBA" id="ARBA00022801"/>
    </source>
</evidence>
<dbReference type="SUPFAM" id="SSF52540">
    <property type="entry name" value="P-loop containing nucleoside triphosphate hydrolases"/>
    <property type="match status" value="1"/>
</dbReference>
<evidence type="ECO:0000256" key="5">
    <source>
        <dbReference type="ARBA" id="ARBA00022490"/>
    </source>
</evidence>
<dbReference type="InterPro" id="IPR027417">
    <property type="entry name" value="P-loop_NTPase"/>
</dbReference>
<dbReference type="Gene3D" id="3.50.4.10">
    <property type="entry name" value="Hepatocyte Growth Factor"/>
    <property type="match status" value="3"/>
</dbReference>
<dbReference type="InterPro" id="IPR042235">
    <property type="entry name" value="ZP-C_dom"/>
</dbReference>
<evidence type="ECO:0000256" key="15">
    <source>
        <dbReference type="SAM" id="SignalP"/>
    </source>
</evidence>
<feature type="domain" description="Apple" evidence="16">
    <location>
        <begin position="72"/>
        <end position="163"/>
    </location>
</feature>
<dbReference type="FunFam" id="3.40.50.300:FF:000888">
    <property type="entry name" value="GPN-loop GTPase 1"/>
    <property type="match status" value="1"/>
</dbReference>
<dbReference type="SUPFAM" id="SSF57414">
    <property type="entry name" value="Hairpin loop containing domain-like"/>
    <property type="match status" value="4"/>
</dbReference>
<dbReference type="Pfam" id="PF00024">
    <property type="entry name" value="PAN_1"/>
    <property type="match status" value="4"/>
</dbReference>
<dbReference type="Gene3D" id="2.60.40.4100">
    <property type="entry name" value="Zona pellucida, ZP-C domain"/>
    <property type="match status" value="1"/>
</dbReference>
<feature type="domain" description="ZP" evidence="17">
    <location>
        <begin position="563"/>
        <end position="805"/>
    </location>
</feature>
<comment type="similarity">
    <text evidence="3">Belongs to the GPN-loop GTPase family.</text>
</comment>
<evidence type="ECO:0000256" key="11">
    <source>
        <dbReference type="ARBA" id="ARBA00023242"/>
    </source>
</evidence>
<reference evidence="18" key="1">
    <citation type="submission" date="2023-06" db="EMBL/GenBank/DDBJ databases">
        <title>Genomic analysis of the entomopathogenic nematode Steinernema hermaphroditum.</title>
        <authorList>
            <person name="Schwarz E.M."/>
            <person name="Heppert J.K."/>
            <person name="Baniya A."/>
            <person name="Schwartz H.T."/>
            <person name="Tan C.-H."/>
            <person name="Antoshechkin I."/>
            <person name="Sternberg P.W."/>
            <person name="Goodrich-Blair H."/>
            <person name="Dillman A.R."/>
        </authorList>
    </citation>
    <scope>NUCLEOTIDE SEQUENCE</scope>
    <source>
        <strain evidence="18">PS9179</strain>
        <tissue evidence="18">Whole animal</tissue>
    </source>
</reference>
<keyword evidence="6" id="KW-0547">Nucleotide-binding</keyword>
<evidence type="ECO:0000259" key="17">
    <source>
        <dbReference type="PROSITE" id="PS51034"/>
    </source>
</evidence>
<sequence>MRPLSLLLGFSIFTCVSANQSESDDDVPFDGSEFEALSTGASRSPDNLAIPSLVSTINKLPNGSSAELFDGCGHNGLVPTYLRLPNVYVMGVPSFVSKIDLVTCAKHCTEDIEPLSGENRPCRGFNFQNNNDSPTCEYFDKNTKTGMLNWNAGLRSYYFEKVCLPLPEECRGRAFAFEKRRNQRFVHRVSFNTSVVDDEMGCLDMCLRQAKCYSVNYNRVSRTCELFDGPHNSGATSDRLTESEGVDYFENNCVHEKDRCPGKRLEFFVTKKSEVRGRDVAMGVRSIRGCMRECVEATLFYCRSFEFDSESNECFVVEEGGDQAVPSRNLDLYEPFCTAVDVPCSRPYVFEKVKNRNLIAPNSLSEHLEVDLEECLELCLVNSKCRSFTFSPNGFKCRLLGVTRMDAMTRTVMDVNVDYFELGCSEGVLLRADAVPEDNHHHITHLDEKKTKSTTAYPPQTIPQATCTPNELQVVEHGRTLRQEHRHVHHVRVKDLKQCEMLCEMASIRCQTVAFGTQRHDCFLSSPLLTPHFHATERAIPRKMENLVSSSTIPAENFEVAVVCLPGGMNVTFRVTGVQRYSGVVYAAERFSSCRTVIEDSQTFSLFLPRPSLNNSCNVLDHNGSLTSVIVLSNDLVLPLDITTKDDLFYEVRCDNDPHELSKTHYGLVIGGPDPKSVRSSTGKGQASKVLLKILKDDKPVENVLLGEKLKAIVESNVEASKLRVVDCSASRIGGPKNSVKLISEGCSLMPQVIGNIRENQNRLEVTLSAFRIDGSEQIDIACNVMVCKERCPKQQPCSRKRRQIVETAADLAIQEDSELQTVDRRLRVFVEREPPQAEDGIRNSYCFSAWTYFSTLGLLFVSLGSLSMFVCIGVRKRRWNNSHCDYDVGVVQIGTSTDGGFPIPVPTTIPRRLTSHLHMQKKAPYVINLDPAVHKIPYPANIDIRDTVLYKEVMKEYGLGPNGAIMTCLNLMCTRFDQVMDILKKRSDSVSHCVVDTPGQIEAFTWSASGSIITDTMASVYPTCIAYVIDSARATNPTTFMSNMLYACSILYRTKLPFFLVLNKADIVKPTFAIRWMTDFEAFEEALNEAKSSYMNDLTRSMSLVLDQFYEKLNYACVSSLTGEGMDDVLAVIEKCVTEYHEEYRPMYEKAIKERQEETLNKMGELTVKEKVACDMTFDENYVPPTQKVHLGEGVEEDEGAE</sequence>
<evidence type="ECO:0000256" key="6">
    <source>
        <dbReference type="ARBA" id="ARBA00022741"/>
    </source>
</evidence>
<keyword evidence="8" id="KW-0175">Coiled coil</keyword>
<evidence type="ECO:0000259" key="16">
    <source>
        <dbReference type="PROSITE" id="PS50948"/>
    </source>
</evidence>
<dbReference type="EMBL" id="JAUCMV010000005">
    <property type="protein sequence ID" value="KAK0393715.1"/>
    <property type="molecule type" value="Genomic_DNA"/>
</dbReference>
<evidence type="ECO:0000256" key="9">
    <source>
        <dbReference type="ARBA" id="ARBA00023134"/>
    </source>
</evidence>
<name>A0AA39GUB7_9BILA</name>
<dbReference type="InterPro" id="IPR030230">
    <property type="entry name" value="Gpn1/Npa3/XAB1"/>
</dbReference>
<organism evidence="18 19">
    <name type="scientific">Steinernema hermaphroditum</name>
    <dbReference type="NCBI Taxonomy" id="289476"/>
    <lineage>
        <taxon>Eukaryota</taxon>
        <taxon>Metazoa</taxon>
        <taxon>Ecdysozoa</taxon>
        <taxon>Nematoda</taxon>
        <taxon>Chromadorea</taxon>
        <taxon>Rhabditida</taxon>
        <taxon>Tylenchina</taxon>
        <taxon>Panagrolaimomorpha</taxon>
        <taxon>Strongyloidoidea</taxon>
        <taxon>Steinernematidae</taxon>
        <taxon>Steinernema</taxon>
    </lineage>
</organism>
<dbReference type="Proteomes" id="UP001175271">
    <property type="component" value="Unassembled WGS sequence"/>
</dbReference>
<dbReference type="PANTHER" id="PTHR21231">
    <property type="entry name" value="XPA-BINDING PROTEIN 1-RELATED"/>
    <property type="match status" value="1"/>
</dbReference>
<dbReference type="GO" id="GO:0005737">
    <property type="term" value="C:cytoplasm"/>
    <property type="evidence" value="ECO:0007669"/>
    <property type="project" value="UniProtKB-SubCell"/>
</dbReference>
<dbReference type="GO" id="GO:0005634">
    <property type="term" value="C:nucleus"/>
    <property type="evidence" value="ECO:0007669"/>
    <property type="project" value="UniProtKB-SubCell"/>
</dbReference>
<keyword evidence="7" id="KW-0378">Hydrolase</keyword>
<keyword evidence="14" id="KW-1133">Transmembrane helix</keyword>
<protein>
    <recommendedName>
        <fullName evidence="4">GPN-loop GTPase 1</fullName>
    </recommendedName>
    <alternativeName>
        <fullName evidence="13">XPA-binding protein 1 homolog</fullName>
    </alternativeName>
</protein>